<evidence type="ECO:0000313" key="3">
    <source>
        <dbReference type="Proteomes" id="UP000323732"/>
    </source>
</evidence>
<protein>
    <recommendedName>
        <fullName evidence="4">DUF3899 domain-containing protein</fullName>
    </recommendedName>
</protein>
<keyword evidence="1" id="KW-0812">Transmembrane</keyword>
<keyword evidence="1" id="KW-0472">Membrane</keyword>
<gene>
    <name evidence="2" type="ORF">FZD47_07500</name>
</gene>
<dbReference type="Proteomes" id="UP000323732">
    <property type="component" value="Unassembled WGS sequence"/>
</dbReference>
<feature type="transmembrane region" description="Helical" evidence="1">
    <location>
        <begin position="28"/>
        <end position="48"/>
    </location>
</feature>
<name>A0A5D4SSQ1_9BACI</name>
<dbReference type="RefSeq" id="WP_009793719.1">
    <property type="nucleotide sequence ID" value="NZ_JAHXNN010000004.1"/>
</dbReference>
<feature type="transmembrane region" description="Helical" evidence="1">
    <location>
        <begin position="83"/>
        <end position="106"/>
    </location>
</feature>
<comment type="caution">
    <text evidence="2">The sequence shown here is derived from an EMBL/GenBank/DDBJ whole genome shotgun (WGS) entry which is preliminary data.</text>
</comment>
<sequence>MSRNTIVFIAALAAEALAAWGVAAYFSVRFIEVLFFIGAAFAAVTFIFSTSGGSPQRHINSMVGAQTGIIQKDEPFFFRKGPVFFASLVLAVIGLIFFVLLIAGIIPPA</sequence>
<accession>A0A5D4SSQ1</accession>
<proteinExistence type="predicted"/>
<dbReference type="EMBL" id="VTES01000002">
    <property type="protein sequence ID" value="TYS65174.1"/>
    <property type="molecule type" value="Genomic_DNA"/>
</dbReference>
<keyword evidence="1" id="KW-1133">Transmembrane helix</keyword>
<evidence type="ECO:0000256" key="1">
    <source>
        <dbReference type="SAM" id="Phobius"/>
    </source>
</evidence>
<organism evidence="2 3">
    <name type="scientific">Bacillus infantis</name>
    <dbReference type="NCBI Taxonomy" id="324767"/>
    <lineage>
        <taxon>Bacteria</taxon>
        <taxon>Bacillati</taxon>
        <taxon>Bacillota</taxon>
        <taxon>Bacilli</taxon>
        <taxon>Bacillales</taxon>
        <taxon>Bacillaceae</taxon>
        <taxon>Bacillus</taxon>
    </lineage>
</organism>
<reference evidence="2 3" key="1">
    <citation type="submission" date="2019-08" db="EMBL/GenBank/DDBJ databases">
        <title>Bacillus genomes from the desert of Cuatro Cienegas, Coahuila.</title>
        <authorList>
            <person name="Olmedo-Alvarez G."/>
        </authorList>
    </citation>
    <scope>NUCLEOTIDE SEQUENCE [LARGE SCALE GENOMIC DNA]</scope>
    <source>
        <strain evidence="2 3">CH37_1T</strain>
    </source>
</reference>
<dbReference type="AlphaFoldDB" id="A0A5D4SSQ1"/>
<evidence type="ECO:0008006" key="4">
    <source>
        <dbReference type="Google" id="ProtNLM"/>
    </source>
</evidence>
<evidence type="ECO:0000313" key="2">
    <source>
        <dbReference type="EMBL" id="TYS65174.1"/>
    </source>
</evidence>